<gene>
    <name evidence="1" type="ORF">L3X38_038167</name>
</gene>
<evidence type="ECO:0000313" key="2">
    <source>
        <dbReference type="Proteomes" id="UP001054821"/>
    </source>
</evidence>
<accession>A0AAD4YRD7</accession>
<reference evidence="1 2" key="1">
    <citation type="journal article" date="2022" name="G3 (Bethesda)">
        <title>Whole-genome sequence and methylome profiling of the almond [Prunus dulcis (Mill.) D.A. Webb] cultivar 'Nonpareil'.</title>
        <authorList>
            <person name="D'Amico-Willman K.M."/>
            <person name="Ouma W.Z."/>
            <person name="Meulia T."/>
            <person name="Sideli G.M."/>
            <person name="Gradziel T.M."/>
            <person name="Fresnedo-Ramirez J."/>
        </authorList>
    </citation>
    <scope>NUCLEOTIDE SEQUENCE [LARGE SCALE GENOMIC DNA]</scope>
    <source>
        <strain evidence="1">Clone GOH B32 T37-40</strain>
    </source>
</reference>
<protein>
    <submittedName>
        <fullName evidence="1">Uncharacterized protein</fullName>
    </submittedName>
</protein>
<organism evidence="1 2">
    <name type="scientific">Prunus dulcis</name>
    <name type="common">Almond</name>
    <name type="synonym">Amygdalus dulcis</name>
    <dbReference type="NCBI Taxonomy" id="3755"/>
    <lineage>
        <taxon>Eukaryota</taxon>
        <taxon>Viridiplantae</taxon>
        <taxon>Streptophyta</taxon>
        <taxon>Embryophyta</taxon>
        <taxon>Tracheophyta</taxon>
        <taxon>Spermatophyta</taxon>
        <taxon>Magnoliopsida</taxon>
        <taxon>eudicotyledons</taxon>
        <taxon>Gunneridae</taxon>
        <taxon>Pentapetalae</taxon>
        <taxon>rosids</taxon>
        <taxon>fabids</taxon>
        <taxon>Rosales</taxon>
        <taxon>Rosaceae</taxon>
        <taxon>Amygdaloideae</taxon>
        <taxon>Amygdaleae</taxon>
        <taxon>Prunus</taxon>
    </lineage>
</organism>
<dbReference type="AlphaFoldDB" id="A0AAD4YRD7"/>
<evidence type="ECO:0000313" key="1">
    <source>
        <dbReference type="EMBL" id="KAI5318459.1"/>
    </source>
</evidence>
<dbReference type="GO" id="GO:0003676">
    <property type="term" value="F:nucleic acid binding"/>
    <property type="evidence" value="ECO:0007669"/>
    <property type="project" value="InterPro"/>
</dbReference>
<name>A0AAD4YRD7_PRUDU</name>
<keyword evidence="2" id="KW-1185">Reference proteome</keyword>
<dbReference type="Gene3D" id="3.30.420.10">
    <property type="entry name" value="Ribonuclease H-like superfamily/Ribonuclease H"/>
    <property type="match status" value="1"/>
</dbReference>
<dbReference type="EMBL" id="JAJFAZ020000007">
    <property type="protein sequence ID" value="KAI5318459.1"/>
    <property type="molecule type" value="Genomic_DNA"/>
</dbReference>
<proteinExistence type="predicted"/>
<dbReference type="PANTHER" id="PTHR47266">
    <property type="entry name" value="ENDONUCLEASE-RELATED"/>
    <property type="match status" value="1"/>
</dbReference>
<dbReference type="InterPro" id="IPR036397">
    <property type="entry name" value="RNaseH_sf"/>
</dbReference>
<dbReference type="Proteomes" id="UP001054821">
    <property type="component" value="Chromosome 7"/>
</dbReference>
<comment type="caution">
    <text evidence="1">The sequence shown here is derived from an EMBL/GenBank/DDBJ whole genome shotgun (WGS) entry which is preliminary data.</text>
</comment>
<dbReference type="InterPro" id="IPR052160">
    <property type="entry name" value="Gypsy_RT_Integrase-like"/>
</dbReference>
<sequence>MARDAKQFLRKCDKYQRHAPLIRQPVKKLNPVVEPLPIAVGGKKWEMDIVGPLPIAVGGKKLGLDIVGPLPTAVGGKKFVLLAAEYFTKWVEVEAYKKVT</sequence>